<dbReference type="Pfam" id="PF22249">
    <property type="entry name" value="ERMP1-TM"/>
    <property type="match status" value="1"/>
</dbReference>
<dbReference type="InterPro" id="IPR048024">
    <property type="entry name" value="Fxna-like_M28_dom"/>
</dbReference>
<proteinExistence type="evidence at transcript level"/>
<evidence type="ECO:0000256" key="1">
    <source>
        <dbReference type="ARBA" id="ARBA00001947"/>
    </source>
</evidence>
<dbReference type="GO" id="GO:0046872">
    <property type="term" value="F:metal ion binding"/>
    <property type="evidence" value="ECO:0007669"/>
    <property type="project" value="UniProtKB-KW"/>
</dbReference>
<feature type="transmembrane region" description="Helical" evidence="15">
    <location>
        <begin position="585"/>
        <end position="608"/>
    </location>
</feature>
<keyword evidence="10 15" id="KW-1133">Transmembrane helix</keyword>
<dbReference type="Pfam" id="PF22248">
    <property type="entry name" value="ERMP1_C"/>
    <property type="match status" value="1"/>
</dbReference>
<feature type="transmembrane region" description="Helical" evidence="15">
    <location>
        <begin position="489"/>
        <end position="509"/>
    </location>
</feature>
<evidence type="ECO:0000259" key="16">
    <source>
        <dbReference type="Pfam" id="PF04389"/>
    </source>
</evidence>
<dbReference type="EMBL" id="GANO01002210">
    <property type="protein sequence ID" value="JAB57661.1"/>
    <property type="molecule type" value="mRNA"/>
</dbReference>
<keyword evidence="4" id="KW-0645">Protease</keyword>
<feature type="transmembrane region" description="Helical" evidence="15">
    <location>
        <begin position="521"/>
        <end position="545"/>
    </location>
</feature>
<feature type="transmembrane region" description="Helical" evidence="15">
    <location>
        <begin position="462"/>
        <end position="483"/>
    </location>
</feature>
<keyword evidence="13" id="KW-0325">Glycoprotein</keyword>
<feature type="domain" description="Endoplasmic reticulum metallopeptidase 1-like C-terminal" evidence="17">
    <location>
        <begin position="615"/>
        <end position="844"/>
    </location>
</feature>
<feature type="transmembrane region" description="Helical" evidence="15">
    <location>
        <begin position="557"/>
        <end position="578"/>
    </location>
</feature>
<evidence type="ECO:0000256" key="8">
    <source>
        <dbReference type="ARBA" id="ARBA00022824"/>
    </source>
</evidence>
<sequence length="849" mass="96679">ISVLWTILVLVLGVIIYTLVYLNFRSLPTALLISDEESNPTKFIAERAKQDLRNLTSWGPRVGGSIVNEITTVEFLKNSINEITKKGNKIHDIQLEVQVGEGCFHFARTNCYKGLQNVVVKMVPQFSAEPEDYLLINSHFDSVMTSPGASDAGSMVCVMLELLRKLSQSPSTFKHGIVFLFNGFEENALAGSHAFISSHSWSKNVRAFINLESAASGGREMMFQAGPDYSFPIDYYQKNAMHPFANVLAEEVFQSGFVPSGTDFENFVRYGKWTGIDFAYNTFGYLYHTKYDDFNTVSAETLQNTGDNILELAKALANADELSDIGSYRGGKSVFFDFLHGFIVNYSNTLGITFNSLFIVLGLVLIVLSLRLIKRKSSCSWKEVCQESFYSFFIQLVSIIVGGILLIVLGVIVDAANRSMTWYTHLWILFGYYCCPFIICMSLGPLVYIAKRKRKMFAPQQRVQLFLHAQAFLNIVGILVGTILGIRSIYILLFSIVFHTASTLVNLLLKFKRNHWIYVHVIGHLIPMVYYCSFAITILTSFVSFSGREGNSKNPEYTMTAFIIVIGWLVFSFLTPLVALLRKPFYFIGALALAFVITVIVMMTPVGFPFREGVTPQRYQIMHLERNFYHFNNTLRLSDAKYILIPMDRHTPQYIINEVPELGKLEIIKDECHRELICGVPLYYKGIKNHETSLWIPASRPYFSEPVSFKLKSMENISSNLREYTFELQGPSLMGIFISPLNNFIKLTNWSFIETIGQSSEPEIASYWNNRPVYSVNYFRGIDKNPIEFSIRIQLENTVVQEPVIEITVTADYTHHDNERTTEFIELLNKFPKYSAIVSEPAYIENRLF</sequence>
<keyword evidence="7" id="KW-0378">Hydrolase</keyword>
<evidence type="ECO:0000256" key="3">
    <source>
        <dbReference type="ARBA" id="ARBA00010918"/>
    </source>
</evidence>
<keyword evidence="11" id="KW-0482">Metalloprotease</keyword>
<name>U5EY39_9DIPT</name>
<comment type="subcellular location">
    <subcellularLocation>
        <location evidence="2">Endoplasmic reticulum membrane</location>
        <topology evidence="2">Multi-pass membrane protein</topology>
    </subcellularLocation>
</comment>
<keyword evidence="6" id="KW-0479">Metal-binding</keyword>
<feature type="transmembrane region" description="Helical" evidence="15">
    <location>
        <begin position="389"/>
        <end position="413"/>
    </location>
</feature>
<dbReference type="GO" id="GO:0005789">
    <property type="term" value="C:endoplasmic reticulum membrane"/>
    <property type="evidence" value="ECO:0007669"/>
    <property type="project" value="UniProtKB-SubCell"/>
</dbReference>
<evidence type="ECO:0000256" key="12">
    <source>
        <dbReference type="ARBA" id="ARBA00023136"/>
    </source>
</evidence>
<dbReference type="GO" id="GO:0006508">
    <property type="term" value="P:proteolysis"/>
    <property type="evidence" value="ECO:0007669"/>
    <property type="project" value="UniProtKB-KW"/>
</dbReference>
<dbReference type="CDD" id="cd03875">
    <property type="entry name" value="M28_Fxna_like"/>
    <property type="match status" value="1"/>
</dbReference>
<dbReference type="PANTHER" id="PTHR12147">
    <property type="entry name" value="METALLOPEPTIDASE M28 FAMILY MEMBER"/>
    <property type="match status" value="1"/>
</dbReference>
<evidence type="ECO:0000256" key="9">
    <source>
        <dbReference type="ARBA" id="ARBA00022833"/>
    </source>
</evidence>
<feature type="domain" description="Endoplasmic reticulum metallopeptidase 1/1-A TM" evidence="18">
    <location>
        <begin position="387"/>
        <end position="601"/>
    </location>
</feature>
<organism evidence="19">
    <name type="scientific">Corethrella appendiculata</name>
    <dbReference type="NCBI Taxonomy" id="1370023"/>
    <lineage>
        <taxon>Eukaryota</taxon>
        <taxon>Metazoa</taxon>
        <taxon>Ecdysozoa</taxon>
        <taxon>Arthropoda</taxon>
        <taxon>Hexapoda</taxon>
        <taxon>Insecta</taxon>
        <taxon>Pterygota</taxon>
        <taxon>Neoptera</taxon>
        <taxon>Endopterygota</taxon>
        <taxon>Diptera</taxon>
        <taxon>Nematocera</taxon>
        <taxon>Culicoidea</taxon>
        <taxon>Chaoboridae</taxon>
        <taxon>Corethrella</taxon>
    </lineage>
</organism>
<feature type="transmembrane region" description="Helical" evidence="15">
    <location>
        <begin position="425"/>
        <end position="450"/>
    </location>
</feature>
<evidence type="ECO:0000313" key="19">
    <source>
        <dbReference type="EMBL" id="JAB57661.1"/>
    </source>
</evidence>
<feature type="transmembrane region" description="Helical" evidence="15">
    <location>
        <begin position="7"/>
        <end position="24"/>
    </location>
</feature>
<keyword evidence="5 15" id="KW-0812">Transmembrane</keyword>
<dbReference type="Gene3D" id="3.40.630.10">
    <property type="entry name" value="Zn peptidases"/>
    <property type="match status" value="1"/>
</dbReference>
<evidence type="ECO:0000256" key="14">
    <source>
        <dbReference type="ARBA" id="ARBA00078796"/>
    </source>
</evidence>
<keyword evidence="9" id="KW-0862">Zinc</keyword>
<dbReference type="AlphaFoldDB" id="U5EY39"/>
<dbReference type="Pfam" id="PF04389">
    <property type="entry name" value="Peptidase_M28"/>
    <property type="match status" value="1"/>
</dbReference>
<dbReference type="SUPFAM" id="SSF53187">
    <property type="entry name" value="Zn-dependent exopeptidases"/>
    <property type="match status" value="1"/>
</dbReference>
<keyword evidence="8" id="KW-0256">Endoplasmic reticulum</keyword>
<evidence type="ECO:0000256" key="11">
    <source>
        <dbReference type="ARBA" id="ARBA00023049"/>
    </source>
</evidence>
<dbReference type="InterPro" id="IPR053973">
    <property type="entry name" value="ERMP1-like_C"/>
</dbReference>
<keyword evidence="12 15" id="KW-0472">Membrane</keyword>
<evidence type="ECO:0000256" key="5">
    <source>
        <dbReference type="ARBA" id="ARBA00022692"/>
    </source>
</evidence>
<comment type="cofactor">
    <cofactor evidence="1">
        <name>Zn(2+)</name>
        <dbReference type="ChEBI" id="CHEBI:29105"/>
    </cofactor>
</comment>
<reference evidence="19" key="1">
    <citation type="journal article" date="2014" name="Insect Biochem. Mol. Biol.">
        <title>An insight into the sialome of the frog biting fly, Corethrella appendiculata.</title>
        <authorList>
            <person name="Ribeiro J.M.C."/>
            <person name="Chagas A.C."/>
            <person name="Pham V.M."/>
            <person name="Lounibos L.P."/>
            <person name="Calvo E."/>
        </authorList>
    </citation>
    <scope>NUCLEOTIDE SEQUENCE</scope>
    <source>
        <tissue evidence="19">Salivary glands</tissue>
    </source>
</reference>
<dbReference type="FunFam" id="3.40.630.10:FF:000008">
    <property type="entry name" value="Endoplasmic reticulum metallopeptidase 1"/>
    <property type="match status" value="1"/>
</dbReference>
<evidence type="ECO:0000259" key="17">
    <source>
        <dbReference type="Pfam" id="PF22248"/>
    </source>
</evidence>
<evidence type="ECO:0000256" key="4">
    <source>
        <dbReference type="ARBA" id="ARBA00022670"/>
    </source>
</evidence>
<evidence type="ECO:0000259" key="18">
    <source>
        <dbReference type="Pfam" id="PF22249"/>
    </source>
</evidence>
<evidence type="ECO:0000256" key="7">
    <source>
        <dbReference type="ARBA" id="ARBA00022801"/>
    </source>
</evidence>
<evidence type="ECO:0000256" key="10">
    <source>
        <dbReference type="ARBA" id="ARBA00022989"/>
    </source>
</evidence>
<dbReference type="InterPro" id="IPR053974">
    <property type="entry name" value="ERMP1_1-A_TM"/>
</dbReference>
<feature type="transmembrane region" description="Helical" evidence="15">
    <location>
        <begin position="350"/>
        <end position="368"/>
    </location>
</feature>
<comment type="similarity">
    <text evidence="3">Belongs to the peptidase M28 family.</text>
</comment>
<evidence type="ECO:0000256" key="13">
    <source>
        <dbReference type="ARBA" id="ARBA00023180"/>
    </source>
</evidence>
<accession>U5EY39</accession>
<protein>
    <recommendedName>
        <fullName evidence="14">FXNA-like protease</fullName>
    </recommendedName>
</protein>
<feature type="non-terminal residue" evidence="19">
    <location>
        <position position="1"/>
    </location>
</feature>
<evidence type="ECO:0000256" key="2">
    <source>
        <dbReference type="ARBA" id="ARBA00004477"/>
    </source>
</evidence>
<dbReference type="GO" id="GO:0008235">
    <property type="term" value="F:metalloexopeptidase activity"/>
    <property type="evidence" value="ECO:0007669"/>
    <property type="project" value="InterPro"/>
</dbReference>
<evidence type="ECO:0000256" key="15">
    <source>
        <dbReference type="SAM" id="Phobius"/>
    </source>
</evidence>
<dbReference type="InterPro" id="IPR045175">
    <property type="entry name" value="M28_fam"/>
</dbReference>
<evidence type="ECO:0000256" key="6">
    <source>
        <dbReference type="ARBA" id="ARBA00022723"/>
    </source>
</evidence>
<dbReference type="InterPro" id="IPR007484">
    <property type="entry name" value="Peptidase_M28"/>
</dbReference>
<feature type="domain" description="Peptidase M28" evidence="16">
    <location>
        <begin position="117"/>
        <end position="312"/>
    </location>
</feature>
<dbReference type="PANTHER" id="PTHR12147:SF22">
    <property type="entry name" value="ENDOPLASMIC RETICULUM METALLOPEPTIDASE 1"/>
    <property type="match status" value="1"/>
</dbReference>